<dbReference type="EMBL" id="FOGT01000008">
    <property type="protein sequence ID" value="SES12920.1"/>
    <property type="molecule type" value="Genomic_DNA"/>
</dbReference>
<organism evidence="3 4">
    <name type="scientific">Salipaludibacillus aurantiacus</name>
    <dbReference type="NCBI Taxonomy" id="1601833"/>
    <lineage>
        <taxon>Bacteria</taxon>
        <taxon>Bacillati</taxon>
        <taxon>Bacillota</taxon>
        <taxon>Bacilli</taxon>
        <taxon>Bacillales</taxon>
        <taxon>Bacillaceae</taxon>
    </lineage>
</organism>
<name>A0A1H9UTQ9_9BACI</name>
<protein>
    <submittedName>
        <fullName evidence="3">Uncharacterized protein</fullName>
    </submittedName>
</protein>
<keyword evidence="1" id="KW-0175">Coiled coil</keyword>
<sequence>MQKIFEQYLVPIFAAAILFSSNVIFVYFFDNNAEVKIGTPTQVQEDSFAIPIDIHTFNEGISDLRIGIPVNINENNIFSNKPINIYFQNNNIGLEDSSAIIIEEIVANNNLQIILEVDQFISDQDIEVYSNKGNINVEYLSQKDSPVISQIKNLILYALLYAIILGIVTFFNIKDRDKKVEKVEEQHKNVLQTSEKTAQDTEKRLSEIKKELETDRLKLEKLEDKYIKHLNDSKKINILQKAKLNDYRKELSFWRDTIRKILYQMPGDEDKAKELIRIVTHSLKTFQTNEKNEPDFESLKVLTKMISDYENNNKN</sequence>
<gene>
    <name evidence="3" type="ORF">SAMN05518684_108178</name>
</gene>
<feature type="coiled-coil region" evidence="1">
    <location>
        <begin position="191"/>
        <end position="225"/>
    </location>
</feature>
<keyword evidence="2" id="KW-0472">Membrane</keyword>
<dbReference type="AlphaFoldDB" id="A0A1H9UTQ9"/>
<evidence type="ECO:0000256" key="2">
    <source>
        <dbReference type="SAM" id="Phobius"/>
    </source>
</evidence>
<evidence type="ECO:0000313" key="4">
    <source>
        <dbReference type="Proteomes" id="UP000198571"/>
    </source>
</evidence>
<evidence type="ECO:0000313" key="3">
    <source>
        <dbReference type="EMBL" id="SES12920.1"/>
    </source>
</evidence>
<keyword evidence="4" id="KW-1185">Reference proteome</keyword>
<evidence type="ECO:0000256" key="1">
    <source>
        <dbReference type="SAM" id="Coils"/>
    </source>
</evidence>
<reference evidence="4" key="1">
    <citation type="submission" date="2016-10" db="EMBL/GenBank/DDBJ databases">
        <authorList>
            <person name="Varghese N."/>
            <person name="Submissions S."/>
        </authorList>
    </citation>
    <scope>NUCLEOTIDE SEQUENCE [LARGE SCALE GENOMIC DNA]</scope>
    <source>
        <strain evidence="4">S9</strain>
    </source>
</reference>
<keyword evidence="2" id="KW-0812">Transmembrane</keyword>
<accession>A0A1H9UTQ9</accession>
<dbReference type="RefSeq" id="WP_093052149.1">
    <property type="nucleotide sequence ID" value="NZ_FOGT01000008.1"/>
</dbReference>
<proteinExistence type="predicted"/>
<keyword evidence="2" id="KW-1133">Transmembrane helix</keyword>
<feature type="transmembrane region" description="Helical" evidence="2">
    <location>
        <begin position="154"/>
        <end position="173"/>
    </location>
</feature>
<dbReference type="Proteomes" id="UP000198571">
    <property type="component" value="Unassembled WGS sequence"/>
</dbReference>
<dbReference type="OrthoDB" id="2924360at2"/>
<feature type="transmembrane region" description="Helical" evidence="2">
    <location>
        <begin position="7"/>
        <end position="29"/>
    </location>
</feature>